<evidence type="ECO:0000313" key="4">
    <source>
        <dbReference type="Proteomes" id="UP000243797"/>
    </source>
</evidence>
<name>A0A2K1QFG8_9PEZI</name>
<evidence type="ECO:0000313" key="3">
    <source>
        <dbReference type="EMBL" id="PNS13808.1"/>
    </source>
</evidence>
<keyword evidence="1" id="KW-0175">Coiled coil</keyword>
<dbReference type="EMBL" id="NKHZ01000094">
    <property type="protein sequence ID" value="PNS13808.1"/>
    <property type="molecule type" value="Genomic_DNA"/>
</dbReference>
<gene>
    <name evidence="3" type="ORF">CAC42_3301</name>
</gene>
<reference evidence="3 4" key="1">
    <citation type="submission" date="2017-06" db="EMBL/GenBank/DDBJ databases">
        <title>Draft genome sequence of a variant of Elsinoe murrayae.</title>
        <authorList>
            <person name="Cheng Q."/>
        </authorList>
    </citation>
    <scope>NUCLEOTIDE SEQUENCE [LARGE SCALE GENOMIC DNA]</scope>
    <source>
        <strain evidence="3 4">CQ-2017a</strain>
    </source>
</reference>
<dbReference type="InParanoid" id="A0A2K1QFG8"/>
<dbReference type="Proteomes" id="UP000243797">
    <property type="component" value="Unassembled WGS sequence"/>
</dbReference>
<sequence>MASLVRSPVTIAHHKDVAIRAFSSTCICHERKKLRITYHSKGGLIRYSNEKREANSSGDTKSTSGRPSGRRLWNASSVKKMVIAPSIAEKSKNADLPPSLRFEYTKESSRYVTTTRTFLDQLAKVEAEKLRELLVSLEAEREHAASTVAALAKGKEGVAKASGLVSERQDAIRMLSEKSRRYTESIDNLKSHAEDLLREGTPKWNPKEIPNLGNVPLSEWYRQEAEAKGTLQSMMEKYRAFVDPGSKAIDRFIKASKQWRGLSMNGRAGVRRRMALNELSRGLQEAEAAFQGYGTGQDGRTMSRDDVKLSLGRMSKREAARVEDMDQMFRYEAGEKIEDAPELEDFTALDVEVEDFRDSPY</sequence>
<dbReference type="OrthoDB" id="10599764at2759"/>
<accession>A0A2K1QFG8</accession>
<evidence type="ECO:0000256" key="2">
    <source>
        <dbReference type="SAM" id="MobiDB-lite"/>
    </source>
</evidence>
<proteinExistence type="predicted"/>
<comment type="caution">
    <text evidence="3">The sequence shown here is derived from an EMBL/GenBank/DDBJ whole genome shotgun (WGS) entry which is preliminary data.</text>
</comment>
<feature type="compositionally biased region" description="Polar residues" evidence="2">
    <location>
        <begin position="55"/>
        <end position="66"/>
    </location>
</feature>
<keyword evidence="4" id="KW-1185">Reference proteome</keyword>
<feature type="region of interest" description="Disordered" evidence="2">
    <location>
        <begin position="49"/>
        <end position="71"/>
    </location>
</feature>
<protein>
    <submittedName>
        <fullName evidence="3">Uncharacterized protein</fullName>
    </submittedName>
</protein>
<organism evidence="3 4">
    <name type="scientific">Sphaceloma murrayae</name>
    <dbReference type="NCBI Taxonomy" id="2082308"/>
    <lineage>
        <taxon>Eukaryota</taxon>
        <taxon>Fungi</taxon>
        <taxon>Dikarya</taxon>
        <taxon>Ascomycota</taxon>
        <taxon>Pezizomycotina</taxon>
        <taxon>Dothideomycetes</taxon>
        <taxon>Dothideomycetidae</taxon>
        <taxon>Myriangiales</taxon>
        <taxon>Elsinoaceae</taxon>
        <taxon>Sphaceloma</taxon>
    </lineage>
</organism>
<evidence type="ECO:0000256" key="1">
    <source>
        <dbReference type="SAM" id="Coils"/>
    </source>
</evidence>
<feature type="coiled-coil region" evidence="1">
    <location>
        <begin position="120"/>
        <end position="147"/>
    </location>
</feature>
<dbReference type="AlphaFoldDB" id="A0A2K1QFG8"/>